<dbReference type="Gene3D" id="3.90.400.10">
    <property type="entry name" value="Oligo-1,6-glucosidase, Domain 2"/>
    <property type="match status" value="1"/>
</dbReference>
<dbReference type="SUPFAM" id="SSF51445">
    <property type="entry name" value="(Trans)glycosidases"/>
    <property type="match status" value="1"/>
</dbReference>
<dbReference type="InterPro" id="IPR006047">
    <property type="entry name" value="GH13_cat_dom"/>
</dbReference>
<evidence type="ECO:0000313" key="10">
    <source>
        <dbReference type="Proteomes" id="UP000008820"/>
    </source>
</evidence>
<evidence type="ECO:0000256" key="1">
    <source>
        <dbReference type="ARBA" id="ARBA00001657"/>
    </source>
</evidence>
<dbReference type="OrthoDB" id="1740265at2759"/>
<feature type="domain" description="Glycosyl hydrolase family 13 catalytic" evidence="8">
    <location>
        <begin position="44"/>
        <end position="432"/>
    </location>
</feature>
<dbReference type="InterPro" id="IPR045857">
    <property type="entry name" value="O16G_dom_2"/>
</dbReference>
<dbReference type="Gene3D" id="3.20.20.80">
    <property type="entry name" value="Glycosidases"/>
    <property type="match status" value="1"/>
</dbReference>
<dbReference type="InParanoid" id="A0A1S4FQK4"/>
<organism evidence="9 10">
    <name type="scientific">Aedes aegypti</name>
    <name type="common">Yellowfever mosquito</name>
    <name type="synonym">Culex aegypti</name>
    <dbReference type="NCBI Taxonomy" id="7159"/>
    <lineage>
        <taxon>Eukaryota</taxon>
        <taxon>Metazoa</taxon>
        <taxon>Ecdysozoa</taxon>
        <taxon>Arthropoda</taxon>
        <taxon>Hexapoda</taxon>
        <taxon>Insecta</taxon>
        <taxon>Pterygota</taxon>
        <taxon>Neoptera</taxon>
        <taxon>Endopterygota</taxon>
        <taxon>Diptera</taxon>
        <taxon>Nematocera</taxon>
        <taxon>Culicoidea</taxon>
        <taxon>Culicidae</taxon>
        <taxon>Culicinae</taxon>
        <taxon>Aedini</taxon>
        <taxon>Aedes</taxon>
        <taxon>Stegomyia</taxon>
    </lineage>
</organism>
<proteinExistence type="inferred from homology"/>
<reference evidence="9 10" key="1">
    <citation type="submission" date="2017-06" db="EMBL/GenBank/DDBJ databases">
        <title>Aedes aegypti genome working group (AGWG) sequencing and assembly.</title>
        <authorList>
            <consortium name="Aedes aegypti Genome Working Group (AGWG)"/>
            <person name="Matthews B.J."/>
        </authorList>
    </citation>
    <scope>NUCLEOTIDE SEQUENCE [LARGE SCALE GENOMIC DNA]</scope>
    <source>
        <strain evidence="9 10">LVP_AGWG</strain>
    </source>
</reference>
<evidence type="ECO:0000256" key="3">
    <source>
        <dbReference type="ARBA" id="ARBA00012741"/>
    </source>
</evidence>
<dbReference type="Gene3D" id="2.60.40.1180">
    <property type="entry name" value="Golgi alpha-mannosidase II"/>
    <property type="match status" value="1"/>
</dbReference>
<keyword evidence="6" id="KW-0325">Glycoprotein</keyword>
<evidence type="ECO:0000256" key="2">
    <source>
        <dbReference type="ARBA" id="ARBA00008061"/>
    </source>
</evidence>
<dbReference type="VEuPathDB" id="VectorBase:AAEL010532"/>
<evidence type="ECO:0000256" key="4">
    <source>
        <dbReference type="ARBA" id="ARBA00022729"/>
    </source>
</evidence>
<sequence length="601" mass="68868">MKKCAVVCLLGLLALAGAKSAVKQDGHDHDMPELDWWEGGVFYQIYPRSFKDTNNDGVGDIAGIMEKLDHLVDLGVTGVWFSPLFKSPMKDFGYDISDFKDVDPTFGTLEDLKALIKKAKELGIKVILDFVPNHTSDEHEWFKKALADDPDYIDYYVWKDGNAEGGPPNNWQSVFHTDAWTKPAGKSKYYLHQFDKGQPDLNYENPKVKAEMEEMLHFWFELGVDGFRIDAINHAYEDAGFLDEPIIDENKGLFYENMEHIYTMNQNESYELIYDWRVVFDEWSEKSNQTKLMMTEAYANMEQTMRWYGDGKRNGSHFPFNFAMINRIESSSNAADFKEVIDEWLDNMPEGGNANWVLGNHDRPRIASRFGRDRAASFAIMEMTLPGIAVVYYGEEIGMEDYRDISFEDTQDPQAANTNKEIYQLYTRDPVRTPFQWDNTTYAGFTGSAAEKTWLPVHPNYKELNLAAQKEDPKSLFTLYKNLIQLRKDHTFKYGSFESKALVNNVFGFTRKLDDHKSYAVVVNMNSMEAQLNLKHLDEGIEKLKVVLSAPESKYAVDDVISNVEYLTLDKYDAVVFEMSGSAALTGSLTLLLVAVLRFLF</sequence>
<gene>
    <name evidence="9" type="primary">5573497</name>
</gene>
<protein>
    <recommendedName>
        <fullName evidence="3">alpha-glucosidase</fullName>
        <ecNumber evidence="3">3.2.1.20</ecNumber>
    </recommendedName>
</protein>
<dbReference type="EnsemblMetazoa" id="AAEL010532-RA">
    <property type="protein sequence ID" value="AAEL010532-PA"/>
    <property type="gene ID" value="AAEL010532"/>
</dbReference>
<evidence type="ECO:0000256" key="6">
    <source>
        <dbReference type="ARBA" id="ARBA00023180"/>
    </source>
</evidence>
<keyword evidence="5" id="KW-0378">Hydrolase</keyword>
<dbReference type="Proteomes" id="UP000008820">
    <property type="component" value="Chromosome 2"/>
</dbReference>
<comment type="similarity">
    <text evidence="2">Belongs to the glycosyl hydrolase 13 family.</text>
</comment>
<name>A0A1S4FQK4_AEDAE</name>
<keyword evidence="7" id="KW-0326">Glycosidase</keyword>
<dbReference type="PANTHER" id="PTHR10357:SF179">
    <property type="entry name" value="NEUTRAL AND BASIC AMINO ACID TRANSPORT PROTEIN RBAT"/>
    <property type="match status" value="1"/>
</dbReference>
<dbReference type="Pfam" id="PF00128">
    <property type="entry name" value="Alpha-amylase"/>
    <property type="match status" value="1"/>
</dbReference>
<evidence type="ECO:0000256" key="7">
    <source>
        <dbReference type="ARBA" id="ARBA00023295"/>
    </source>
</evidence>
<dbReference type="EC" id="3.2.1.20" evidence="3"/>
<keyword evidence="4" id="KW-0732">Signal</keyword>
<dbReference type="AlphaFoldDB" id="A0A1S4FQK4"/>
<dbReference type="PANTHER" id="PTHR10357">
    <property type="entry name" value="ALPHA-AMYLASE FAMILY MEMBER"/>
    <property type="match status" value="1"/>
</dbReference>
<reference evidence="9" key="2">
    <citation type="submission" date="2020-05" db="UniProtKB">
        <authorList>
            <consortium name="EnsemblMetazoa"/>
        </authorList>
    </citation>
    <scope>IDENTIFICATION</scope>
    <source>
        <strain evidence="9">LVP_AGWG</strain>
    </source>
</reference>
<dbReference type="InterPro" id="IPR013780">
    <property type="entry name" value="Glyco_hydro_b"/>
</dbReference>
<accession>A0A1S4FQK4</accession>
<dbReference type="FunFam" id="3.90.400.10:FF:000001">
    <property type="entry name" value="Maltase A3, isoform A"/>
    <property type="match status" value="1"/>
</dbReference>
<dbReference type="SMR" id="A0A1S4FQK4"/>
<dbReference type="CDD" id="cd11328">
    <property type="entry name" value="AmyAc_maltase"/>
    <property type="match status" value="1"/>
</dbReference>
<evidence type="ECO:0000259" key="8">
    <source>
        <dbReference type="SMART" id="SM00642"/>
    </source>
</evidence>
<dbReference type="SMART" id="SM00642">
    <property type="entry name" value="Aamy"/>
    <property type="match status" value="1"/>
</dbReference>
<dbReference type="InterPro" id="IPR017853">
    <property type="entry name" value="GH"/>
</dbReference>
<comment type="catalytic activity">
    <reaction evidence="1">
        <text>Hydrolysis of terminal, non-reducing (1-&gt;4)-linked alpha-D-glucose residues with release of alpha-D-glucose.</text>
        <dbReference type="EC" id="3.2.1.20"/>
    </reaction>
</comment>
<evidence type="ECO:0000313" key="9">
    <source>
        <dbReference type="EnsemblMetazoa" id="AAEL010532-PA"/>
    </source>
</evidence>
<evidence type="ECO:0000256" key="5">
    <source>
        <dbReference type="ARBA" id="ARBA00022801"/>
    </source>
</evidence>
<dbReference type="GO" id="GO:0005975">
    <property type="term" value="P:carbohydrate metabolic process"/>
    <property type="evidence" value="ECO:0007669"/>
    <property type="project" value="InterPro"/>
</dbReference>
<keyword evidence="10" id="KW-1185">Reference proteome</keyword>
<dbReference type="GO" id="GO:0004558">
    <property type="term" value="F:alpha-1,4-glucosidase activity"/>
    <property type="evidence" value="ECO:0007669"/>
    <property type="project" value="UniProtKB-EC"/>
</dbReference>